<feature type="compositionally biased region" description="Basic and acidic residues" evidence="1">
    <location>
        <begin position="98"/>
        <end position="110"/>
    </location>
</feature>
<sequence length="129" mass="14324">MPRVLPGKRELDDAKASLFIPTRALVNKPELVIPFSLVFGGDAILPMILAAVKLLAVLQRDPQGITDRADHIARSVWGPLTIVNTLTATDGPTNPWRNGERDRRPTKSRWCEPGDYQTRHGVWVAVDGY</sequence>
<protein>
    <submittedName>
        <fullName evidence="4">TraG-D_C domain-containing protein</fullName>
    </submittedName>
</protein>
<evidence type="ECO:0000313" key="3">
    <source>
        <dbReference type="Proteomes" id="UP000275846"/>
    </source>
</evidence>
<evidence type="ECO:0000256" key="1">
    <source>
        <dbReference type="SAM" id="MobiDB-lite"/>
    </source>
</evidence>
<proteinExistence type="predicted"/>
<keyword evidence="3" id="KW-1185">Reference proteome</keyword>
<organism evidence="4">
    <name type="scientific">Schistocephalus solidus</name>
    <name type="common">Tapeworm</name>
    <dbReference type="NCBI Taxonomy" id="70667"/>
    <lineage>
        <taxon>Eukaryota</taxon>
        <taxon>Metazoa</taxon>
        <taxon>Spiralia</taxon>
        <taxon>Lophotrochozoa</taxon>
        <taxon>Platyhelminthes</taxon>
        <taxon>Cestoda</taxon>
        <taxon>Eucestoda</taxon>
        <taxon>Diphyllobothriidea</taxon>
        <taxon>Diphyllobothriidae</taxon>
        <taxon>Schistocephalus</taxon>
    </lineage>
</organism>
<dbReference type="EMBL" id="UYSU01037331">
    <property type="protein sequence ID" value="VDL98903.1"/>
    <property type="molecule type" value="Genomic_DNA"/>
</dbReference>
<evidence type="ECO:0000313" key="2">
    <source>
        <dbReference type="EMBL" id="VDL98903.1"/>
    </source>
</evidence>
<feature type="region of interest" description="Disordered" evidence="1">
    <location>
        <begin position="89"/>
        <end position="110"/>
    </location>
</feature>
<dbReference type="Proteomes" id="UP000275846">
    <property type="component" value="Unassembled WGS sequence"/>
</dbReference>
<evidence type="ECO:0000313" key="4">
    <source>
        <dbReference type="WBParaSite" id="SSLN_0001298801-mRNA-1"/>
    </source>
</evidence>
<gene>
    <name evidence="2" type="ORF">SSLN_LOCUS12518</name>
</gene>
<dbReference type="WBParaSite" id="SSLN_0001298801-mRNA-1">
    <property type="protein sequence ID" value="SSLN_0001298801-mRNA-1"/>
    <property type="gene ID" value="SSLN_0001298801"/>
</dbReference>
<accession>A0A183T7S0</accession>
<name>A0A183T7S0_SCHSO</name>
<reference evidence="4" key="1">
    <citation type="submission" date="2016-06" db="UniProtKB">
        <authorList>
            <consortium name="WormBaseParasite"/>
        </authorList>
    </citation>
    <scope>IDENTIFICATION</scope>
</reference>
<dbReference type="AlphaFoldDB" id="A0A183T7S0"/>
<reference evidence="2 3" key="2">
    <citation type="submission" date="2018-11" db="EMBL/GenBank/DDBJ databases">
        <authorList>
            <consortium name="Pathogen Informatics"/>
        </authorList>
    </citation>
    <scope>NUCLEOTIDE SEQUENCE [LARGE SCALE GENOMIC DNA]</scope>
    <source>
        <strain evidence="2 3">NST_G2</strain>
    </source>
</reference>